<evidence type="ECO:0000256" key="1">
    <source>
        <dbReference type="SAM" id="MobiDB-lite"/>
    </source>
</evidence>
<comment type="caution">
    <text evidence="2">The sequence shown here is derived from an EMBL/GenBank/DDBJ whole genome shotgun (WGS) entry which is preliminary data.</text>
</comment>
<evidence type="ECO:0000313" key="2">
    <source>
        <dbReference type="EMBL" id="KAK4819835.1"/>
    </source>
</evidence>
<gene>
    <name evidence="2" type="ORF">QYF61_012980</name>
</gene>
<dbReference type="EMBL" id="JAUNZN010000006">
    <property type="protein sequence ID" value="KAK4819835.1"/>
    <property type="molecule type" value="Genomic_DNA"/>
</dbReference>
<feature type="region of interest" description="Disordered" evidence="1">
    <location>
        <begin position="1"/>
        <end position="20"/>
    </location>
</feature>
<dbReference type="Proteomes" id="UP001333110">
    <property type="component" value="Unassembled WGS sequence"/>
</dbReference>
<accession>A0AAN7NQ16</accession>
<reference evidence="2 3" key="1">
    <citation type="journal article" date="2023" name="J. Hered.">
        <title>Chromosome-level genome of the wood stork (Mycteria americana) provides insight into avian chromosome evolution.</title>
        <authorList>
            <person name="Flamio R. Jr."/>
            <person name="Ramstad K.M."/>
        </authorList>
    </citation>
    <scope>NUCLEOTIDE SEQUENCE [LARGE SCALE GENOMIC DNA]</scope>
    <source>
        <strain evidence="2">JAX WOST 10</strain>
    </source>
</reference>
<protein>
    <submittedName>
        <fullName evidence="2">Uncharacterized protein</fullName>
    </submittedName>
</protein>
<sequence>MKSHAQEGITPCNSAGWRQPGWGAALLARTSRSCEAQAARQPAVCPGSEDSQQHPGLNEEERSQEKEGSDRPLSLALVRPHVRCQVHPVQGSRGCTGASSGEATRMVELEHEPWEERLKEPAQPEQGQLRGPTAACQGLGVWRRRSQRRDNTRQWSGRPGGCAVPTLGGFWDQSG</sequence>
<evidence type="ECO:0000313" key="3">
    <source>
        <dbReference type="Proteomes" id="UP001333110"/>
    </source>
</evidence>
<keyword evidence="3" id="KW-1185">Reference proteome</keyword>
<feature type="region of interest" description="Disordered" evidence="1">
    <location>
        <begin position="30"/>
        <end position="79"/>
    </location>
</feature>
<name>A0AAN7NQ16_MYCAM</name>
<dbReference type="AlphaFoldDB" id="A0AAN7NQ16"/>
<feature type="compositionally biased region" description="Basic and acidic residues" evidence="1">
    <location>
        <begin position="57"/>
        <end position="70"/>
    </location>
</feature>
<proteinExistence type="predicted"/>
<feature type="region of interest" description="Disordered" evidence="1">
    <location>
        <begin position="146"/>
        <end position="175"/>
    </location>
</feature>
<organism evidence="2 3">
    <name type="scientific">Mycteria americana</name>
    <name type="common">Wood stork</name>
    <dbReference type="NCBI Taxonomy" id="33587"/>
    <lineage>
        <taxon>Eukaryota</taxon>
        <taxon>Metazoa</taxon>
        <taxon>Chordata</taxon>
        <taxon>Craniata</taxon>
        <taxon>Vertebrata</taxon>
        <taxon>Euteleostomi</taxon>
        <taxon>Archelosauria</taxon>
        <taxon>Archosauria</taxon>
        <taxon>Dinosauria</taxon>
        <taxon>Saurischia</taxon>
        <taxon>Theropoda</taxon>
        <taxon>Coelurosauria</taxon>
        <taxon>Aves</taxon>
        <taxon>Neognathae</taxon>
        <taxon>Neoaves</taxon>
        <taxon>Aequornithes</taxon>
        <taxon>Ciconiiformes</taxon>
        <taxon>Ciconiidae</taxon>
        <taxon>Mycteria</taxon>
    </lineage>
</organism>